<name>R1CDS8_9FIRM</name>
<dbReference type="Proteomes" id="UP000013378">
    <property type="component" value="Unassembled WGS sequence"/>
</dbReference>
<dbReference type="STRING" id="1304284.L21TH_1496"/>
<dbReference type="EMBL" id="ARZA01000172">
    <property type="protein sequence ID" value="EOD00435.1"/>
    <property type="molecule type" value="Genomic_DNA"/>
</dbReference>
<dbReference type="OrthoDB" id="1953267at2"/>
<comment type="caution">
    <text evidence="2">The sequence shown here is derived from an EMBL/GenBank/DDBJ whole genome shotgun (WGS) entry which is preliminary data.</text>
</comment>
<protein>
    <recommendedName>
        <fullName evidence="4">Lipoprotein</fullName>
    </recommendedName>
</protein>
<evidence type="ECO:0000256" key="1">
    <source>
        <dbReference type="SAM" id="SignalP"/>
    </source>
</evidence>
<dbReference type="PROSITE" id="PS51257">
    <property type="entry name" value="PROKAR_LIPOPROTEIN"/>
    <property type="match status" value="1"/>
</dbReference>
<organism evidence="2 3">
    <name type="scientific">Caldisalinibacter kiritimatiensis</name>
    <dbReference type="NCBI Taxonomy" id="1304284"/>
    <lineage>
        <taxon>Bacteria</taxon>
        <taxon>Bacillati</taxon>
        <taxon>Bacillota</taxon>
        <taxon>Tissierellia</taxon>
        <taxon>Tissierellales</taxon>
        <taxon>Thermohalobacteraceae</taxon>
        <taxon>Caldisalinibacter</taxon>
    </lineage>
</organism>
<feature type="chain" id="PRO_5039009471" description="Lipoprotein" evidence="1">
    <location>
        <begin position="17"/>
        <end position="157"/>
    </location>
</feature>
<sequence>MKKVFVFIFIIICLFAACTSSVKNDLFNYINVELERIMFLETQALNNYKKIVSKDNYTYEELYEVLTNETIPTYENFYNNLTKIAPVTKEVQQAHNYYKLGAQRQLQAFKALKQGLKEKDREKLESVNKLLEESRKYMNEFQSRIVSLAKKHKLKFE</sequence>
<evidence type="ECO:0008006" key="4">
    <source>
        <dbReference type="Google" id="ProtNLM"/>
    </source>
</evidence>
<accession>R1CDS8</accession>
<dbReference type="AlphaFoldDB" id="R1CDS8"/>
<feature type="signal peptide" evidence="1">
    <location>
        <begin position="1"/>
        <end position="16"/>
    </location>
</feature>
<keyword evidence="3" id="KW-1185">Reference proteome</keyword>
<reference evidence="2 3" key="1">
    <citation type="journal article" date="2015" name="Geomicrobiol. J.">
        <title>Caldisalinibacter kiritimatiensis gen. nov., sp. nov., a moderately thermohalophilic thiosulfate-reducing bacterium from a hypersaline microbial mat.</title>
        <authorList>
            <person name="Ben Hania W."/>
            <person name="Joseph M."/>
            <person name="Fiebig A."/>
            <person name="Bunk B."/>
            <person name="Klenk H.-P."/>
            <person name="Fardeau M.-L."/>
            <person name="Spring S."/>
        </authorList>
    </citation>
    <scope>NUCLEOTIDE SEQUENCE [LARGE SCALE GENOMIC DNA]</scope>
    <source>
        <strain evidence="2 3">L21-TH-D2</strain>
    </source>
</reference>
<dbReference type="RefSeq" id="WP_006313281.1">
    <property type="nucleotide sequence ID" value="NZ_ARZA01000172.1"/>
</dbReference>
<evidence type="ECO:0000313" key="3">
    <source>
        <dbReference type="Proteomes" id="UP000013378"/>
    </source>
</evidence>
<gene>
    <name evidence="2" type="ORF">L21TH_1496</name>
</gene>
<dbReference type="eggNOG" id="ENOG50331NG">
    <property type="taxonomic scope" value="Bacteria"/>
</dbReference>
<proteinExistence type="predicted"/>
<evidence type="ECO:0000313" key="2">
    <source>
        <dbReference type="EMBL" id="EOD00435.1"/>
    </source>
</evidence>
<keyword evidence="1" id="KW-0732">Signal</keyword>